<organism evidence="3 4">
    <name type="scientific">Anaplasma phagocytophilum str. ApNP</name>
    <dbReference type="NCBI Taxonomy" id="1359153"/>
    <lineage>
        <taxon>Bacteria</taxon>
        <taxon>Pseudomonadati</taxon>
        <taxon>Pseudomonadota</taxon>
        <taxon>Alphaproteobacteria</taxon>
        <taxon>Rickettsiales</taxon>
        <taxon>Anaplasmataceae</taxon>
        <taxon>Anaplasma</taxon>
        <taxon>phagocytophilum group</taxon>
    </lineage>
</organism>
<dbReference type="EMBL" id="LANW01000001">
    <property type="protein sequence ID" value="KJV67646.1"/>
    <property type="molecule type" value="Genomic_DNA"/>
</dbReference>
<evidence type="ECO:0000313" key="4">
    <source>
        <dbReference type="Proteomes" id="UP000033385"/>
    </source>
</evidence>
<dbReference type="Proteomes" id="UP000033385">
    <property type="component" value="Unassembled WGS sequence"/>
</dbReference>
<dbReference type="SUPFAM" id="SSF51412">
    <property type="entry name" value="Inosine monophosphate dehydrogenase (IMPDH)"/>
    <property type="match status" value="1"/>
</dbReference>
<dbReference type="GO" id="GO:0003938">
    <property type="term" value="F:IMP dehydrogenase activity"/>
    <property type="evidence" value="ECO:0007669"/>
    <property type="project" value="InterPro"/>
</dbReference>
<comment type="caution">
    <text evidence="3">The sequence shown here is derived from an EMBL/GenBank/DDBJ whole genome shotgun (WGS) entry which is preliminary data.</text>
</comment>
<dbReference type="GO" id="GO:0006183">
    <property type="term" value="P:GTP biosynthetic process"/>
    <property type="evidence" value="ECO:0007669"/>
    <property type="project" value="TreeGrafter"/>
</dbReference>
<feature type="domain" description="IMP dehydrogenase/GMP reductase" evidence="2">
    <location>
        <begin position="2"/>
        <end position="96"/>
    </location>
</feature>
<sequence>MAVGAGQREGIKRAEALVHAEADVIVVDTAHGHSERVINTVRERKALYLAAHIGENVATAAGAIALIEAGVDAVKVGIGSGSICTIRIVTGVVIPYQLLILIANIKT</sequence>
<comment type="similarity">
    <text evidence="1">Belongs to the IMPDH/GMPR family.</text>
</comment>
<dbReference type="InterPro" id="IPR013785">
    <property type="entry name" value="Aldolase_TIM"/>
</dbReference>
<dbReference type="SMART" id="SM01240">
    <property type="entry name" value="IMPDH"/>
    <property type="match status" value="1"/>
</dbReference>
<accession>A0A0F3NIR0</accession>
<evidence type="ECO:0000313" key="3">
    <source>
        <dbReference type="EMBL" id="KJV67646.1"/>
    </source>
</evidence>
<dbReference type="InterPro" id="IPR005990">
    <property type="entry name" value="IMP_DH"/>
</dbReference>
<dbReference type="AlphaFoldDB" id="A0A0F3NIR0"/>
<dbReference type="PANTHER" id="PTHR11911:SF111">
    <property type="entry name" value="INOSINE-5'-MONOPHOSPHATE DEHYDROGENASE"/>
    <property type="match status" value="1"/>
</dbReference>
<dbReference type="Pfam" id="PF00478">
    <property type="entry name" value="IMPDH"/>
    <property type="match status" value="1"/>
</dbReference>
<reference evidence="3 4" key="1">
    <citation type="submission" date="2015-01" db="EMBL/GenBank/DDBJ databases">
        <title>Genome Sequencing of Rickettsiales.</title>
        <authorList>
            <person name="Daugherty S.C."/>
            <person name="Su Q."/>
            <person name="Abolude K."/>
            <person name="Beier-Sexton M."/>
            <person name="Carlyon J.A."/>
            <person name="Carter R."/>
            <person name="Day N.P."/>
            <person name="Dumler S.J."/>
            <person name="Dyachenko V."/>
            <person name="Godinez A."/>
            <person name="Kurtti T.J."/>
            <person name="Lichay M."/>
            <person name="Mullins K.E."/>
            <person name="Ott S."/>
            <person name="Pappas-Brown V."/>
            <person name="Paris D.H."/>
            <person name="Patel P."/>
            <person name="Richards A.L."/>
            <person name="Sadzewicz L."/>
            <person name="Sears K."/>
            <person name="Seidman D."/>
            <person name="Sengamalay N."/>
            <person name="Stenos J."/>
            <person name="Tallon L.J."/>
            <person name="Vincent G."/>
            <person name="Fraser C.M."/>
            <person name="Munderloh U."/>
            <person name="Dunning-Hotopp J.C."/>
        </authorList>
    </citation>
    <scope>NUCLEOTIDE SEQUENCE [LARGE SCALE GENOMIC DNA]</scope>
    <source>
        <strain evidence="3 4">ApNP</strain>
    </source>
</reference>
<dbReference type="PATRIC" id="fig|1359153.3.peg.1189"/>
<gene>
    <name evidence="3" type="ORF">APHNP_1159</name>
</gene>
<proteinExistence type="inferred from homology"/>
<dbReference type="PANTHER" id="PTHR11911">
    <property type="entry name" value="INOSINE-5-MONOPHOSPHATE DEHYDROGENASE RELATED"/>
    <property type="match status" value="1"/>
</dbReference>
<dbReference type="Gene3D" id="3.20.20.70">
    <property type="entry name" value="Aldolase class I"/>
    <property type="match status" value="1"/>
</dbReference>
<dbReference type="InterPro" id="IPR001093">
    <property type="entry name" value="IMP_DH_GMPRt"/>
</dbReference>
<name>A0A0F3NIR0_ANAPH</name>
<evidence type="ECO:0000256" key="1">
    <source>
        <dbReference type="ARBA" id="ARBA00005502"/>
    </source>
</evidence>
<evidence type="ECO:0000259" key="2">
    <source>
        <dbReference type="Pfam" id="PF00478"/>
    </source>
</evidence>
<protein>
    <submittedName>
        <fullName evidence="3">IMP dehydrogenase / GMP reductase domain protein</fullName>
    </submittedName>
</protein>